<protein>
    <submittedName>
        <fullName evidence="1">Uncharacterized protein</fullName>
    </submittedName>
</protein>
<proteinExistence type="predicted"/>
<accession>A0ACC4DZU9</accession>
<dbReference type="EMBL" id="JBGNUJ010000004">
    <property type="protein sequence ID" value="KAL3960803.1"/>
    <property type="molecule type" value="Genomic_DNA"/>
</dbReference>
<evidence type="ECO:0000313" key="2">
    <source>
        <dbReference type="Proteomes" id="UP001638806"/>
    </source>
</evidence>
<gene>
    <name evidence="1" type="ORF">ACCO45_005920</name>
</gene>
<sequence length="121" mass="13068">MPEWTLPVTVGVAPVAPPIPHQQRSATPKPSACKRMAAVPGASRLQAPRGGPRWSGEGDPIFSSIHFPHTLLRPGRKKEGVWPGAQQPCSNLEKCFEVQRNPPTTDNVSFGSEPEPQPSDD</sequence>
<evidence type="ECO:0000313" key="1">
    <source>
        <dbReference type="EMBL" id="KAL3960803.1"/>
    </source>
</evidence>
<reference evidence="1" key="1">
    <citation type="submission" date="2024-12" db="EMBL/GenBank/DDBJ databases">
        <title>Comparative genomics and development of molecular markers within Purpureocillium lilacinum and among Purpureocillium species.</title>
        <authorList>
            <person name="Yeh Z.-Y."/>
            <person name="Ni N.-T."/>
            <person name="Lo P.-H."/>
            <person name="Mushyakhwo K."/>
            <person name="Lin C.-F."/>
            <person name="Nai Y.-S."/>
        </authorList>
    </citation>
    <scope>NUCLEOTIDE SEQUENCE</scope>
    <source>
        <strain evidence="1">NCHU-NPUST-175</strain>
    </source>
</reference>
<keyword evidence="2" id="KW-1185">Reference proteome</keyword>
<name>A0ACC4DZU9_PURLI</name>
<comment type="caution">
    <text evidence="1">The sequence shown here is derived from an EMBL/GenBank/DDBJ whole genome shotgun (WGS) entry which is preliminary data.</text>
</comment>
<dbReference type="Proteomes" id="UP001638806">
    <property type="component" value="Unassembled WGS sequence"/>
</dbReference>
<organism evidence="1 2">
    <name type="scientific">Purpureocillium lilacinum</name>
    <name type="common">Paecilomyces lilacinus</name>
    <dbReference type="NCBI Taxonomy" id="33203"/>
    <lineage>
        <taxon>Eukaryota</taxon>
        <taxon>Fungi</taxon>
        <taxon>Dikarya</taxon>
        <taxon>Ascomycota</taxon>
        <taxon>Pezizomycotina</taxon>
        <taxon>Sordariomycetes</taxon>
        <taxon>Hypocreomycetidae</taxon>
        <taxon>Hypocreales</taxon>
        <taxon>Ophiocordycipitaceae</taxon>
        <taxon>Purpureocillium</taxon>
    </lineage>
</organism>